<dbReference type="GO" id="GO:1990904">
    <property type="term" value="C:ribonucleoprotein complex"/>
    <property type="evidence" value="ECO:0007669"/>
    <property type="project" value="TreeGrafter"/>
</dbReference>
<dbReference type="OMA" id="CGCHEAR"/>
<dbReference type="EnsemblMetazoa" id="RPRC003223-RA">
    <property type="protein sequence ID" value="RPRC003223-PA"/>
    <property type="gene ID" value="RPRC003223"/>
</dbReference>
<keyword evidence="4" id="KW-1185">Reference proteome</keyword>
<organism evidence="3 4">
    <name type="scientific">Rhodnius prolixus</name>
    <name type="common">Triatomid bug</name>
    <dbReference type="NCBI Taxonomy" id="13249"/>
    <lineage>
        <taxon>Eukaryota</taxon>
        <taxon>Metazoa</taxon>
        <taxon>Ecdysozoa</taxon>
        <taxon>Arthropoda</taxon>
        <taxon>Hexapoda</taxon>
        <taxon>Insecta</taxon>
        <taxon>Pterygota</taxon>
        <taxon>Neoptera</taxon>
        <taxon>Paraneoptera</taxon>
        <taxon>Hemiptera</taxon>
        <taxon>Heteroptera</taxon>
        <taxon>Panheteroptera</taxon>
        <taxon>Cimicomorpha</taxon>
        <taxon>Reduviidae</taxon>
        <taxon>Triatominae</taxon>
        <taxon>Rhodnius</taxon>
    </lineage>
</organism>
<name>T1HGQ0_RHOPR</name>
<dbReference type="InterPro" id="IPR040051">
    <property type="entry name" value="SECISBP2"/>
</dbReference>
<dbReference type="GO" id="GO:0003730">
    <property type="term" value="F:mRNA 3'-UTR binding"/>
    <property type="evidence" value="ECO:0007669"/>
    <property type="project" value="TreeGrafter"/>
</dbReference>
<dbReference type="STRING" id="13249.T1HGQ0"/>
<accession>T1HGQ0</accession>
<sequence length="480" mass="54838">MLNFKKVLLGDHNLDGEQSRWPELGSVEQVNLSNRAENDIPSPGDVKDSSVNINDSLYHNFVIPSQVGFSNNFTCNFPKLTDSFKKQGSKNKACNLRSPCGDESSDSTSSQVKKEKISPSKMKKPKTPSKANLTVDINVMLKISLNLAASRHQRKRLKYACKRSLKEHVKNVACGNKLDSDCPVKHKGKKRPHRRRKVTSIKRGFQWAAEKLKRNRPARSYYMKRMRRLRQVILAGMAAEQDIDGLVSNVGRMKINETQDGQFETQPTLLTSLDIAKSIIHTKKFRPYCNHLLKSSLKTKAEEFISTLRTYQDRMYYRDPVNSKARRRYVCGCHEARKFLRIQAVKMLFMANNLAVDNGIPPILEEILQKAEESQLPVIYAGSAFDLGYWTLKKNKTSVIAILNYDGAEVSMFLFLFKVVQAKLYGEILCELSEAMKQYQLLLNQIQNHLVSNHHSTLDKVTLLQQMEQEIRKNLIAQLS</sequence>
<evidence type="ECO:0000313" key="4">
    <source>
        <dbReference type="Proteomes" id="UP000015103"/>
    </source>
</evidence>
<dbReference type="Gene3D" id="3.30.1330.30">
    <property type="match status" value="1"/>
</dbReference>
<dbReference type="GO" id="GO:0005739">
    <property type="term" value="C:mitochondrion"/>
    <property type="evidence" value="ECO:0007669"/>
    <property type="project" value="TreeGrafter"/>
</dbReference>
<reference evidence="3" key="1">
    <citation type="submission" date="2015-05" db="UniProtKB">
        <authorList>
            <consortium name="EnsemblMetazoa"/>
        </authorList>
    </citation>
    <scope>IDENTIFICATION</scope>
</reference>
<dbReference type="AlphaFoldDB" id="T1HGQ0"/>
<dbReference type="Pfam" id="PF01248">
    <property type="entry name" value="Ribosomal_L7Ae"/>
    <property type="match status" value="1"/>
</dbReference>
<dbReference type="GO" id="GO:0035368">
    <property type="term" value="F:selenocysteine insertion sequence binding"/>
    <property type="evidence" value="ECO:0007669"/>
    <property type="project" value="InterPro"/>
</dbReference>
<dbReference type="InterPro" id="IPR029064">
    <property type="entry name" value="Ribosomal_eL30-like_sf"/>
</dbReference>
<evidence type="ECO:0000259" key="2">
    <source>
        <dbReference type="Pfam" id="PF01248"/>
    </source>
</evidence>
<dbReference type="EMBL" id="ACPB03011651">
    <property type="status" value="NOT_ANNOTATED_CDS"/>
    <property type="molecule type" value="Genomic_DNA"/>
</dbReference>
<dbReference type="InParanoid" id="T1HGQ0"/>
<evidence type="ECO:0000313" key="3">
    <source>
        <dbReference type="EnsemblMetazoa" id="RPRC003223-PA"/>
    </source>
</evidence>
<dbReference type="PANTHER" id="PTHR13284">
    <property type="entry name" value="GH01354P"/>
    <property type="match status" value="1"/>
</dbReference>
<dbReference type="Proteomes" id="UP000015103">
    <property type="component" value="Unassembled WGS sequence"/>
</dbReference>
<proteinExistence type="predicted"/>
<feature type="region of interest" description="Disordered" evidence="1">
    <location>
        <begin position="88"/>
        <end position="129"/>
    </location>
</feature>
<dbReference type="eggNOG" id="ENOG502QUP4">
    <property type="taxonomic scope" value="Eukaryota"/>
</dbReference>
<feature type="domain" description="Ribosomal protein eL8/eL30/eS12/Gadd45" evidence="2">
    <location>
        <begin position="323"/>
        <end position="408"/>
    </location>
</feature>
<dbReference type="VEuPathDB" id="VectorBase:RPRC003223"/>
<dbReference type="HOGENOM" id="CLU_569009_0_0_1"/>
<dbReference type="PANTHER" id="PTHR13284:SF4">
    <property type="entry name" value="C2H2-TYPE DOMAIN-CONTAINING PROTEIN"/>
    <property type="match status" value="1"/>
</dbReference>
<evidence type="ECO:0000256" key="1">
    <source>
        <dbReference type="SAM" id="MobiDB-lite"/>
    </source>
</evidence>
<dbReference type="InterPro" id="IPR004038">
    <property type="entry name" value="Ribosomal_eL8/eL30/eS12/Gad45"/>
</dbReference>
<dbReference type="GO" id="GO:0043021">
    <property type="term" value="F:ribonucleoprotein complex binding"/>
    <property type="evidence" value="ECO:0007669"/>
    <property type="project" value="TreeGrafter"/>
</dbReference>
<dbReference type="SUPFAM" id="SSF55315">
    <property type="entry name" value="L30e-like"/>
    <property type="match status" value="1"/>
</dbReference>
<protein>
    <submittedName>
        <fullName evidence="3">Ribosomal_L7Ae domain-containing protein</fullName>
    </submittedName>
</protein>